<sequence length="167" mass="18910">MRATQRPCALLLALLCISLGPWKLLHQYVRAYDPCVYPGAHLEAMFRCAMKSMPDDVTAEVQAIINRIPGLQLREVVDLMCKANRQSGTVMAAMRKLLSCCILLLFAVDLVRSQEPASCFDRRVLLNTGKEYLKSLVAKLIPKYVKDYITGLPQEEFKGMREVQDYP</sequence>
<gene>
    <name evidence="1" type="ORF">HPB50_011450</name>
</gene>
<evidence type="ECO:0000313" key="1">
    <source>
        <dbReference type="EMBL" id="KAH6935913.1"/>
    </source>
</evidence>
<evidence type="ECO:0000313" key="2">
    <source>
        <dbReference type="Proteomes" id="UP000821845"/>
    </source>
</evidence>
<keyword evidence="2" id="KW-1185">Reference proteome</keyword>
<dbReference type="EMBL" id="CM023483">
    <property type="protein sequence ID" value="KAH6935913.1"/>
    <property type="molecule type" value="Genomic_DNA"/>
</dbReference>
<name>A0ACB7SQ49_HYAAI</name>
<reference evidence="1" key="1">
    <citation type="submission" date="2020-05" db="EMBL/GenBank/DDBJ databases">
        <title>Large-scale comparative analyses of tick genomes elucidate their genetic diversity and vector capacities.</title>
        <authorList>
            <person name="Jia N."/>
            <person name="Wang J."/>
            <person name="Shi W."/>
            <person name="Du L."/>
            <person name="Sun Y."/>
            <person name="Zhan W."/>
            <person name="Jiang J."/>
            <person name="Wang Q."/>
            <person name="Zhang B."/>
            <person name="Ji P."/>
            <person name="Sakyi L.B."/>
            <person name="Cui X."/>
            <person name="Yuan T."/>
            <person name="Jiang B."/>
            <person name="Yang W."/>
            <person name="Lam T.T.-Y."/>
            <person name="Chang Q."/>
            <person name="Ding S."/>
            <person name="Wang X."/>
            <person name="Zhu J."/>
            <person name="Ruan X."/>
            <person name="Zhao L."/>
            <person name="Wei J."/>
            <person name="Que T."/>
            <person name="Du C."/>
            <person name="Cheng J."/>
            <person name="Dai P."/>
            <person name="Han X."/>
            <person name="Huang E."/>
            <person name="Gao Y."/>
            <person name="Liu J."/>
            <person name="Shao H."/>
            <person name="Ye R."/>
            <person name="Li L."/>
            <person name="Wei W."/>
            <person name="Wang X."/>
            <person name="Wang C."/>
            <person name="Yang T."/>
            <person name="Huo Q."/>
            <person name="Li W."/>
            <person name="Guo W."/>
            <person name="Chen H."/>
            <person name="Zhou L."/>
            <person name="Ni X."/>
            <person name="Tian J."/>
            <person name="Zhou Y."/>
            <person name="Sheng Y."/>
            <person name="Liu T."/>
            <person name="Pan Y."/>
            <person name="Xia L."/>
            <person name="Li J."/>
            <person name="Zhao F."/>
            <person name="Cao W."/>
        </authorList>
    </citation>
    <scope>NUCLEOTIDE SEQUENCE</scope>
    <source>
        <strain evidence="1">Hyas-2018</strain>
    </source>
</reference>
<organism evidence="1 2">
    <name type="scientific">Hyalomma asiaticum</name>
    <name type="common">Tick</name>
    <dbReference type="NCBI Taxonomy" id="266040"/>
    <lineage>
        <taxon>Eukaryota</taxon>
        <taxon>Metazoa</taxon>
        <taxon>Ecdysozoa</taxon>
        <taxon>Arthropoda</taxon>
        <taxon>Chelicerata</taxon>
        <taxon>Arachnida</taxon>
        <taxon>Acari</taxon>
        <taxon>Parasitiformes</taxon>
        <taxon>Ixodida</taxon>
        <taxon>Ixodoidea</taxon>
        <taxon>Ixodidae</taxon>
        <taxon>Hyalomminae</taxon>
        <taxon>Hyalomma</taxon>
    </lineage>
</organism>
<proteinExistence type="predicted"/>
<accession>A0ACB7SQ49</accession>
<protein>
    <submittedName>
        <fullName evidence="1">Uncharacterized protein</fullName>
    </submittedName>
</protein>
<dbReference type="Proteomes" id="UP000821845">
    <property type="component" value="Chromosome 3"/>
</dbReference>
<comment type="caution">
    <text evidence="1">The sequence shown here is derived from an EMBL/GenBank/DDBJ whole genome shotgun (WGS) entry which is preliminary data.</text>
</comment>